<reference evidence="8 9" key="1">
    <citation type="submission" date="2024-06" db="EMBL/GenBank/DDBJ databases">
        <title>Complete genome of Phlyctema vagabunda strain 19-DSS-EL-015.</title>
        <authorList>
            <person name="Fiorenzani C."/>
        </authorList>
    </citation>
    <scope>NUCLEOTIDE SEQUENCE [LARGE SCALE GENOMIC DNA]</scope>
    <source>
        <strain evidence="8 9">19-DSS-EL-015</strain>
    </source>
</reference>
<name>A0ABR4PLC2_9HELO</name>
<evidence type="ECO:0000256" key="5">
    <source>
        <dbReference type="ARBA" id="ARBA00023204"/>
    </source>
</evidence>
<organism evidence="8 9">
    <name type="scientific">Phlyctema vagabunda</name>
    <dbReference type="NCBI Taxonomy" id="108571"/>
    <lineage>
        <taxon>Eukaryota</taxon>
        <taxon>Fungi</taxon>
        <taxon>Dikarya</taxon>
        <taxon>Ascomycota</taxon>
        <taxon>Pezizomycotina</taxon>
        <taxon>Leotiomycetes</taxon>
        <taxon>Helotiales</taxon>
        <taxon>Dermateaceae</taxon>
        <taxon>Phlyctema</taxon>
    </lineage>
</organism>
<evidence type="ECO:0000313" key="9">
    <source>
        <dbReference type="Proteomes" id="UP001629113"/>
    </source>
</evidence>
<dbReference type="PANTHER" id="PTHR28680">
    <property type="entry name" value="CENTROMERE PROTEIN X"/>
    <property type="match status" value="1"/>
</dbReference>
<dbReference type="PANTHER" id="PTHR28680:SF1">
    <property type="entry name" value="CENTROMERE PROTEIN X"/>
    <property type="match status" value="1"/>
</dbReference>
<feature type="compositionally biased region" description="Low complexity" evidence="7">
    <location>
        <begin position="7"/>
        <end position="24"/>
    </location>
</feature>
<dbReference type="EMBL" id="JBFCZG010000003">
    <property type="protein sequence ID" value="KAL3424137.1"/>
    <property type="molecule type" value="Genomic_DNA"/>
</dbReference>
<evidence type="ECO:0000256" key="4">
    <source>
        <dbReference type="ARBA" id="ARBA00023125"/>
    </source>
</evidence>
<feature type="compositionally biased region" description="Low complexity" evidence="7">
    <location>
        <begin position="40"/>
        <end position="52"/>
    </location>
</feature>
<dbReference type="Proteomes" id="UP001629113">
    <property type="component" value="Unassembled WGS sequence"/>
</dbReference>
<evidence type="ECO:0000256" key="3">
    <source>
        <dbReference type="ARBA" id="ARBA00022763"/>
    </source>
</evidence>
<keyword evidence="4" id="KW-0238">DNA-binding</keyword>
<evidence type="ECO:0000256" key="2">
    <source>
        <dbReference type="ARBA" id="ARBA00009359"/>
    </source>
</evidence>
<sequence>MPPKAFKPPQQNAAAAKKAASKAAPRTKSTGVTKRKTAAKSKVPAKAASPAESDGDQEEEPEELDDPFASPKEAIEIDSDASQEQAGEEEEEEEEEEEAHRASIPPELLTRLLHEFFQKDGTRVQQSANAAIGKYIDVFARESLARCVWLKADKAQSEGMLDNGFCEVEDLEKLAPQLLLDF</sequence>
<evidence type="ECO:0000313" key="8">
    <source>
        <dbReference type="EMBL" id="KAL3424137.1"/>
    </source>
</evidence>
<dbReference type="CDD" id="cd22921">
    <property type="entry name" value="HFD_CENP-X"/>
    <property type="match status" value="1"/>
</dbReference>
<keyword evidence="5" id="KW-0234">DNA repair</keyword>
<dbReference type="Pfam" id="PF09415">
    <property type="entry name" value="CENP-X"/>
    <property type="match status" value="1"/>
</dbReference>
<comment type="caution">
    <text evidence="8">The sequence shown here is derived from an EMBL/GenBank/DDBJ whole genome shotgun (WGS) entry which is preliminary data.</text>
</comment>
<keyword evidence="6" id="KW-0539">Nucleus</keyword>
<comment type="similarity">
    <text evidence="2">Belongs to the CENP-X/MHF2 family.</text>
</comment>
<dbReference type="Gene3D" id="6.10.130.30">
    <property type="match status" value="1"/>
</dbReference>
<feature type="compositionally biased region" description="Acidic residues" evidence="7">
    <location>
        <begin position="53"/>
        <end position="66"/>
    </location>
</feature>
<proteinExistence type="inferred from homology"/>
<feature type="region of interest" description="Disordered" evidence="7">
    <location>
        <begin position="1"/>
        <end position="105"/>
    </location>
</feature>
<keyword evidence="3" id="KW-0227">DNA damage</keyword>
<evidence type="ECO:0008006" key="10">
    <source>
        <dbReference type="Google" id="ProtNLM"/>
    </source>
</evidence>
<evidence type="ECO:0000256" key="7">
    <source>
        <dbReference type="SAM" id="MobiDB-lite"/>
    </source>
</evidence>
<protein>
    <recommendedName>
        <fullName evidence="10">Centromere protein X</fullName>
    </recommendedName>
</protein>
<evidence type="ECO:0000256" key="1">
    <source>
        <dbReference type="ARBA" id="ARBA00004123"/>
    </source>
</evidence>
<comment type="subcellular location">
    <subcellularLocation>
        <location evidence="1">Nucleus</location>
    </subcellularLocation>
</comment>
<feature type="compositionally biased region" description="Acidic residues" evidence="7">
    <location>
        <begin position="76"/>
        <end position="97"/>
    </location>
</feature>
<accession>A0ABR4PLC2</accession>
<evidence type="ECO:0000256" key="6">
    <source>
        <dbReference type="ARBA" id="ARBA00023242"/>
    </source>
</evidence>
<keyword evidence="9" id="KW-1185">Reference proteome</keyword>
<dbReference type="InterPro" id="IPR018552">
    <property type="entry name" value="CENP-X"/>
</dbReference>
<gene>
    <name evidence="8" type="ORF">PVAG01_03418</name>
</gene>